<evidence type="ECO:0000256" key="1">
    <source>
        <dbReference type="SAM" id="Phobius"/>
    </source>
</evidence>
<organism evidence="2 3">
    <name type="scientific">Musicola paradisiaca (strain Ech703)</name>
    <name type="common">Dickeya paradisiaca</name>
    <name type="synonym">Dickeya dadantii</name>
    <dbReference type="NCBI Taxonomy" id="579405"/>
    <lineage>
        <taxon>Bacteria</taxon>
        <taxon>Pseudomonadati</taxon>
        <taxon>Pseudomonadota</taxon>
        <taxon>Gammaproteobacteria</taxon>
        <taxon>Enterobacterales</taxon>
        <taxon>Pectobacteriaceae</taxon>
        <taxon>Musicola</taxon>
    </lineage>
</organism>
<proteinExistence type="predicted"/>
<feature type="transmembrane region" description="Helical" evidence="1">
    <location>
        <begin position="6"/>
        <end position="25"/>
    </location>
</feature>
<name>C6CBL0_MUSP7</name>
<sequence length="31" mass="3394">MLESVTVYLTILVVVGIPGFLAAFLSPKWND</sequence>
<dbReference type="Proteomes" id="UP000002734">
    <property type="component" value="Chromosome"/>
</dbReference>
<dbReference type="AlphaFoldDB" id="C6CBL0"/>
<dbReference type="InterPro" id="IPR047998">
    <property type="entry name" value="MgtS"/>
</dbReference>
<keyword evidence="1" id="KW-0472">Membrane</keyword>
<dbReference type="NCBIfam" id="NF033842">
    <property type="entry name" value="small_MgtS"/>
    <property type="match status" value="1"/>
</dbReference>
<gene>
    <name evidence="2" type="ordered locus">Dd703_0989</name>
</gene>
<keyword evidence="1" id="KW-0812">Transmembrane</keyword>
<keyword evidence="1" id="KW-1133">Transmembrane helix</keyword>
<dbReference type="Pfam" id="PF22865">
    <property type="entry name" value="MgtS-like"/>
    <property type="match status" value="1"/>
</dbReference>
<protein>
    <submittedName>
        <fullName evidence="2">Uncharacterized protein</fullName>
    </submittedName>
</protein>
<dbReference type="HOGENOM" id="CLU_219461_0_0_6"/>
<dbReference type="RefSeq" id="WP_012764613.1">
    <property type="nucleotide sequence ID" value="NC_012880.1"/>
</dbReference>
<dbReference type="EMBL" id="CP001654">
    <property type="protein sequence ID" value="ACS84795.1"/>
    <property type="molecule type" value="Genomic_DNA"/>
</dbReference>
<accession>C6CBL0</accession>
<reference evidence="2" key="1">
    <citation type="submission" date="2009-06" db="EMBL/GenBank/DDBJ databases">
        <title>Complete sequence of Dickeya dadantii Ech703.</title>
        <authorList>
            <consortium name="US DOE Joint Genome Institute"/>
            <person name="Lucas S."/>
            <person name="Copeland A."/>
            <person name="Lapidus A."/>
            <person name="Glavina del Rio T."/>
            <person name="Dalin E."/>
            <person name="Tice H."/>
            <person name="Bruce D."/>
            <person name="Goodwin L."/>
            <person name="Pitluck S."/>
            <person name="Chertkov O."/>
            <person name="Brettin T."/>
            <person name="Detter J.C."/>
            <person name="Han C."/>
            <person name="Larimer F."/>
            <person name="Land M."/>
            <person name="Hauser L."/>
            <person name="Kyrpides N."/>
            <person name="Mikhailova N."/>
            <person name="Balakrishnan V."/>
            <person name="Glasner J."/>
            <person name="Perna N.T."/>
        </authorList>
    </citation>
    <scope>NUCLEOTIDE SEQUENCE [LARGE SCALE GENOMIC DNA]</scope>
    <source>
        <strain evidence="2">Ech703</strain>
    </source>
</reference>
<evidence type="ECO:0000313" key="3">
    <source>
        <dbReference type="Proteomes" id="UP000002734"/>
    </source>
</evidence>
<keyword evidence="3" id="KW-1185">Reference proteome</keyword>
<evidence type="ECO:0000313" key="2">
    <source>
        <dbReference type="EMBL" id="ACS84795.1"/>
    </source>
</evidence>
<dbReference type="KEGG" id="dda:Dd703_0989"/>